<reference evidence="2 3" key="1">
    <citation type="journal article" date="2014" name="Front. Microbiol.">
        <title>Population and genomic analysis of the genus Halorubrum.</title>
        <authorList>
            <person name="Fullmer M.S."/>
            <person name="Soucy S.M."/>
            <person name="Swithers K.S."/>
            <person name="Makkay A.M."/>
            <person name="Wheeler R."/>
            <person name="Ventosa A."/>
            <person name="Gogarten J.P."/>
            <person name="Papke R.T."/>
        </authorList>
    </citation>
    <scope>NUCLEOTIDE SEQUENCE [LARGE SCALE GENOMIC DNA]</scope>
    <source>
        <strain evidence="2 3">LD3</strain>
    </source>
</reference>
<dbReference type="CDD" id="cd00085">
    <property type="entry name" value="HNHc"/>
    <property type="match status" value="1"/>
</dbReference>
<proteinExistence type="predicted"/>
<dbReference type="PANTHER" id="PTHR33877:SF1">
    <property type="entry name" value="TYPE IV METHYL-DIRECTED RESTRICTION ENZYME ECOKMCRA"/>
    <property type="match status" value="1"/>
</dbReference>
<dbReference type="SMART" id="SM00507">
    <property type="entry name" value="HNHc"/>
    <property type="match status" value="1"/>
</dbReference>
<gene>
    <name evidence="2" type="ORF">DJ83_12820</name>
</gene>
<name>A0A256ISL1_HALEZ</name>
<dbReference type="InterPro" id="IPR002711">
    <property type="entry name" value="HNH"/>
</dbReference>
<keyword evidence="2" id="KW-0378">Hydrolase</keyword>
<dbReference type="GO" id="GO:0008270">
    <property type="term" value="F:zinc ion binding"/>
    <property type="evidence" value="ECO:0007669"/>
    <property type="project" value="InterPro"/>
</dbReference>
<dbReference type="AlphaFoldDB" id="A0A256ISL1"/>
<dbReference type="Proteomes" id="UP000216409">
    <property type="component" value="Unassembled WGS sequence"/>
</dbReference>
<organism evidence="2 3">
    <name type="scientific">Halorubrum ezzemoulense</name>
    <name type="common">Halorubrum chaoviator</name>
    <dbReference type="NCBI Taxonomy" id="337243"/>
    <lineage>
        <taxon>Archaea</taxon>
        <taxon>Methanobacteriati</taxon>
        <taxon>Methanobacteriota</taxon>
        <taxon>Stenosarchaea group</taxon>
        <taxon>Halobacteria</taxon>
        <taxon>Halobacteriales</taxon>
        <taxon>Haloferacaceae</taxon>
        <taxon>Halorubrum</taxon>
    </lineage>
</organism>
<protein>
    <submittedName>
        <fullName evidence="2">HNH endonuclease</fullName>
    </submittedName>
</protein>
<dbReference type="GO" id="GO:0003676">
    <property type="term" value="F:nucleic acid binding"/>
    <property type="evidence" value="ECO:0007669"/>
    <property type="project" value="InterPro"/>
</dbReference>
<evidence type="ECO:0000313" key="2">
    <source>
        <dbReference type="EMBL" id="OYR59534.1"/>
    </source>
</evidence>
<sequence length="125" mass="13984">MAEGAASKDIANVVGCSDSYARRFKYDPEKERAVEKAWSQSAQEEKVSPGTRDRIIRRDGSCLRCNREEELTVHHILPISEGGESCDENLATLCEPCHKEAHGGSYYPPTTEYDGDDGFESWLNQ</sequence>
<dbReference type="GO" id="GO:0004519">
    <property type="term" value="F:endonuclease activity"/>
    <property type="evidence" value="ECO:0007669"/>
    <property type="project" value="UniProtKB-KW"/>
</dbReference>
<dbReference type="InterPro" id="IPR003615">
    <property type="entry name" value="HNH_nuc"/>
</dbReference>
<dbReference type="InterPro" id="IPR052892">
    <property type="entry name" value="NA-targeting_endonuclease"/>
</dbReference>
<accession>A0A256ISL1</accession>
<dbReference type="PANTHER" id="PTHR33877">
    <property type="entry name" value="SLL1193 PROTEIN"/>
    <property type="match status" value="1"/>
</dbReference>
<keyword evidence="2" id="KW-0255">Endonuclease</keyword>
<dbReference type="Pfam" id="PF01844">
    <property type="entry name" value="HNH"/>
    <property type="match status" value="1"/>
</dbReference>
<feature type="domain" description="HNH nuclease" evidence="1">
    <location>
        <begin position="50"/>
        <end position="99"/>
    </location>
</feature>
<evidence type="ECO:0000313" key="3">
    <source>
        <dbReference type="Proteomes" id="UP000216409"/>
    </source>
</evidence>
<dbReference type="EMBL" id="NHOW01000147">
    <property type="protein sequence ID" value="OYR59534.1"/>
    <property type="molecule type" value="Genomic_DNA"/>
</dbReference>
<keyword evidence="2" id="KW-0540">Nuclease</keyword>
<comment type="caution">
    <text evidence="2">The sequence shown here is derived from an EMBL/GenBank/DDBJ whole genome shotgun (WGS) entry which is preliminary data.</text>
</comment>
<evidence type="ECO:0000259" key="1">
    <source>
        <dbReference type="SMART" id="SM00507"/>
    </source>
</evidence>
<dbReference type="Gene3D" id="1.10.30.50">
    <property type="match status" value="1"/>
</dbReference>